<dbReference type="Proteomes" id="UP000198703">
    <property type="component" value="Unassembled WGS sequence"/>
</dbReference>
<evidence type="ECO:0000313" key="6">
    <source>
        <dbReference type="EMBL" id="SEA74096.1"/>
    </source>
</evidence>
<dbReference type="PANTHER" id="PTHR37326">
    <property type="entry name" value="BLL3975 PROTEIN"/>
    <property type="match status" value="1"/>
</dbReference>
<dbReference type="InterPro" id="IPR043795">
    <property type="entry name" value="N-alpha-Ac-DABA-like"/>
</dbReference>
<proteinExistence type="predicted"/>
<evidence type="ECO:0000256" key="1">
    <source>
        <dbReference type="ARBA" id="ARBA00001947"/>
    </source>
</evidence>
<protein>
    <submittedName>
        <fullName evidence="6">N-alpha-acetyl-L-2,4-diaminobutyrate deacetylase</fullName>
    </submittedName>
</protein>
<evidence type="ECO:0000256" key="4">
    <source>
        <dbReference type="ARBA" id="ARBA00022833"/>
    </source>
</evidence>
<gene>
    <name evidence="6" type="ORF">SAMN05444370_110137</name>
</gene>
<keyword evidence="3" id="KW-0378">Hydrolase</keyword>
<comment type="cofactor">
    <cofactor evidence="1">
        <name>Zn(2+)</name>
        <dbReference type="ChEBI" id="CHEBI:29105"/>
    </cofactor>
</comment>
<dbReference type="GO" id="GO:0046872">
    <property type="term" value="F:metal ion binding"/>
    <property type="evidence" value="ECO:0007669"/>
    <property type="project" value="UniProtKB-KW"/>
</dbReference>
<reference evidence="6 7" key="1">
    <citation type="submission" date="2016-10" db="EMBL/GenBank/DDBJ databases">
        <authorList>
            <person name="de Groot N.N."/>
        </authorList>
    </citation>
    <scope>NUCLEOTIDE SEQUENCE [LARGE SCALE GENOMIC DNA]</scope>
    <source>
        <strain evidence="6 7">DSM 15345</strain>
    </source>
</reference>
<sequence length="339" mass="35552">MIADGNPIRPTVDLDAPGVRHGHLRLPWSRNESAWGNLMIPFCVAVGEKPGPTVLVTGGNHGDEYEGPLAALALARELHADAMAGRVIILPFLNFAAVKAGTRVSPVDGVNMNRCFPGARNGSQTEKVADYVMRALSPLADLALDFHSGGRTLDFLPFAASHVLEDKALEARCAAAAAAFNAPYTMKMLELDPAGLLDTALEEAGVALVTTELRGGGTATAESVAIARRGLRNVLVHAGVLDGEPERAPSRLLSMPSLDCYSFAGEAGMLEPCVDLGATVRAGDALALIWRLDRTGVAPETVTAKMDGVLAARHFPGLVQPGDTVGVVATSDRAPRDRP</sequence>
<accession>A0A1H4DNI0</accession>
<keyword evidence="2" id="KW-0479">Metal-binding</keyword>
<evidence type="ECO:0000259" key="5">
    <source>
        <dbReference type="Pfam" id="PF24827"/>
    </source>
</evidence>
<dbReference type="PANTHER" id="PTHR37326:SF1">
    <property type="entry name" value="BLL3975 PROTEIN"/>
    <property type="match status" value="1"/>
</dbReference>
<dbReference type="InterPro" id="IPR014336">
    <property type="entry name" value="DoeB"/>
</dbReference>
<keyword evidence="7" id="KW-1185">Reference proteome</keyword>
<dbReference type="AlphaFoldDB" id="A0A1H4DNI0"/>
<evidence type="ECO:0000313" key="7">
    <source>
        <dbReference type="Proteomes" id="UP000198703"/>
    </source>
</evidence>
<dbReference type="Pfam" id="PF24827">
    <property type="entry name" value="AstE_AspA_cat"/>
    <property type="match status" value="1"/>
</dbReference>
<evidence type="ECO:0000256" key="2">
    <source>
        <dbReference type="ARBA" id="ARBA00022723"/>
    </source>
</evidence>
<dbReference type="NCBIfam" id="TIGR02994">
    <property type="entry name" value="ectoine_eutE"/>
    <property type="match status" value="1"/>
</dbReference>
<dbReference type="PIRSF" id="PIRSF039012">
    <property type="entry name" value="ASP"/>
    <property type="match status" value="1"/>
</dbReference>
<dbReference type="GO" id="GO:0016811">
    <property type="term" value="F:hydrolase activity, acting on carbon-nitrogen (but not peptide) bonds, in linear amides"/>
    <property type="evidence" value="ECO:0007669"/>
    <property type="project" value="InterPro"/>
</dbReference>
<keyword evidence="4" id="KW-0862">Zinc</keyword>
<dbReference type="EMBL" id="FNQM01000010">
    <property type="protein sequence ID" value="SEA74096.1"/>
    <property type="molecule type" value="Genomic_DNA"/>
</dbReference>
<dbReference type="InterPro" id="IPR055438">
    <property type="entry name" value="AstE_AspA_cat"/>
</dbReference>
<dbReference type="STRING" id="89524.SAMN05444370_110137"/>
<dbReference type="GO" id="GO:0016788">
    <property type="term" value="F:hydrolase activity, acting on ester bonds"/>
    <property type="evidence" value="ECO:0007669"/>
    <property type="project" value="InterPro"/>
</dbReference>
<dbReference type="InterPro" id="IPR053138">
    <property type="entry name" value="N-alpha-Ac-DABA_deacetylase"/>
</dbReference>
<name>A0A1H4DNI0_9RHOB</name>
<feature type="domain" description="Succinylglutamate desuccinylase/Aspartoacylase catalytic" evidence="5">
    <location>
        <begin position="50"/>
        <end position="237"/>
    </location>
</feature>
<dbReference type="CDD" id="cd06252">
    <property type="entry name" value="M14_ASTE_ASPA-like"/>
    <property type="match status" value="1"/>
</dbReference>
<evidence type="ECO:0000256" key="3">
    <source>
        <dbReference type="ARBA" id="ARBA00022801"/>
    </source>
</evidence>
<dbReference type="RefSeq" id="WP_245731065.1">
    <property type="nucleotide sequence ID" value="NZ_FNQM01000010.1"/>
</dbReference>
<dbReference type="SUPFAM" id="SSF53187">
    <property type="entry name" value="Zn-dependent exopeptidases"/>
    <property type="match status" value="1"/>
</dbReference>
<dbReference type="Gene3D" id="3.40.630.10">
    <property type="entry name" value="Zn peptidases"/>
    <property type="match status" value="1"/>
</dbReference>
<organism evidence="6 7">
    <name type="scientific">Rubrimonas cliftonensis</name>
    <dbReference type="NCBI Taxonomy" id="89524"/>
    <lineage>
        <taxon>Bacteria</taxon>
        <taxon>Pseudomonadati</taxon>
        <taxon>Pseudomonadota</taxon>
        <taxon>Alphaproteobacteria</taxon>
        <taxon>Rhodobacterales</taxon>
        <taxon>Paracoccaceae</taxon>
        <taxon>Rubrimonas</taxon>
    </lineage>
</organism>